<keyword evidence="2" id="KW-1133">Transmembrane helix</keyword>
<comment type="caution">
    <text evidence="3">The sequence shown here is derived from an EMBL/GenBank/DDBJ whole genome shotgun (WGS) entry which is preliminary data.</text>
</comment>
<keyword evidence="2" id="KW-0812">Transmembrane</keyword>
<keyword evidence="3" id="KW-0723">Serine/threonine-protein kinase</keyword>
<keyword evidence="3" id="KW-0808">Transferase</keyword>
<gene>
    <name evidence="3" type="ORF">JFN87_13820</name>
</gene>
<dbReference type="Proteomes" id="UP000670475">
    <property type="component" value="Unassembled WGS sequence"/>
</dbReference>
<reference evidence="3" key="1">
    <citation type="submission" date="2021-03" db="EMBL/GenBank/DDBJ databases">
        <title>Whole genome sequence of Streptomyces bomunensis MMS17-BM035.</title>
        <authorList>
            <person name="Lee J.H."/>
        </authorList>
    </citation>
    <scope>NUCLEOTIDE SEQUENCE</scope>
    <source>
        <strain evidence="3">MMS17-BM035</strain>
    </source>
</reference>
<name>A0A940RV18_9ACTN</name>
<organism evidence="3 4">
    <name type="scientific">Streptomyces montanisoli</name>
    <dbReference type="NCBI Taxonomy" id="2798581"/>
    <lineage>
        <taxon>Bacteria</taxon>
        <taxon>Bacillati</taxon>
        <taxon>Actinomycetota</taxon>
        <taxon>Actinomycetes</taxon>
        <taxon>Kitasatosporales</taxon>
        <taxon>Streptomycetaceae</taxon>
        <taxon>Streptomyces</taxon>
    </lineage>
</organism>
<dbReference type="GO" id="GO:0004674">
    <property type="term" value="F:protein serine/threonine kinase activity"/>
    <property type="evidence" value="ECO:0007669"/>
    <property type="project" value="UniProtKB-KW"/>
</dbReference>
<evidence type="ECO:0000256" key="1">
    <source>
        <dbReference type="SAM" id="MobiDB-lite"/>
    </source>
</evidence>
<accession>A0A940RV18</accession>
<keyword evidence="4" id="KW-1185">Reference proteome</keyword>
<protein>
    <submittedName>
        <fullName evidence="3">Serine/threonine protein kinase</fullName>
    </submittedName>
</protein>
<proteinExistence type="predicted"/>
<evidence type="ECO:0000313" key="3">
    <source>
        <dbReference type="EMBL" id="MBP0458572.1"/>
    </source>
</evidence>
<keyword evidence="3" id="KW-0418">Kinase</keyword>
<evidence type="ECO:0000313" key="4">
    <source>
        <dbReference type="Proteomes" id="UP000670475"/>
    </source>
</evidence>
<keyword evidence="2" id="KW-0472">Membrane</keyword>
<feature type="region of interest" description="Disordered" evidence="1">
    <location>
        <begin position="1"/>
        <end position="23"/>
    </location>
</feature>
<evidence type="ECO:0000256" key="2">
    <source>
        <dbReference type="SAM" id="Phobius"/>
    </source>
</evidence>
<dbReference type="EMBL" id="JAGIQL010000046">
    <property type="protein sequence ID" value="MBP0458572.1"/>
    <property type="molecule type" value="Genomic_DNA"/>
</dbReference>
<feature type="non-terminal residue" evidence="3">
    <location>
        <position position="1"/>
    </location>
</feature>
<sequence>TARVPRAPGSPRPGSARHHKAAAVRKRRVTLGVGAGVLVVALGLGGWFAIGDGTSPQDAKQSTQPAP</sequence>
<dbReference type="AlphaFoldDB" id="A0A940RV18"/>
<feature type="transmembrane region" description="Helical" evidence="2">
    <location>
        <begin position="29"/>
        <end position="50"/>
    </location>
</feature>